<feature type="domain" description="EamA" evidence="6">
    <location>
        <begin position="9"/>
        <end position="141"/>
    </location>
</feature>
<keyword evidence="4 5" id="KW-0472">Membrane</keyword>
<gene>
    <name evidence="7" type="ORF">EPJ78_10925</name>
</gene>
<evidence type="ECO:0000256" key="5">
    <source>
        <dbReference type="SAM" id="Phobius"/>
    </source>
</evidence>
<evidence type="ECO:0000259" key="6">
    <source>
        <dbReference type="Pfam" id="PF00892"/>
    </source>
</evidence>
<name>A0A5C8EBG8_9SPIR</name>
<comment type="subcellular location">
    <subcellularLocation>
        <location evidence="1">Membrane</location>
        <topology evidence="1">Multi-pass membrane protein</topology>
    </subcellularLocation>
</comment>
<feature type="transmembrane region" description="Helical" evidence="5">
    <location>
        <begin position="147"/>
        <end position="169"/>
    </location>
</feature>
<dbReference type="InterPro" id="IPR037185">
    <property type="entry name" value="EmrE-like"/>
</dbReference>
<dbReference type="GO" id="GO:0016020">
    <property type="term" value="C:membrane"/>
    <property type="evidence" value="ECO:0007669"/>
    <property type="project" value="UniProtKB-SubCell"/>
</dbReference>
<keyword evidence="3 5" id="KW-1133">Transmembrane helix</keyword>
<evidence type="ECO:0000256" key="4">
    <source>
        <dbReference type="ARBA" id="ARBA00023136"/>
    </source>
</evidence>
<dbReference type="InterPro" id="IPR000620">
    <property type="entry name" value="EamA_dom"/>
</dbReference>
<feature type="transmembrane region" description="Helical" evidence="5">
    <location>
        <begin position="239"/>
        <end position="256"/>
    </location>
</feature>
<accession>A0A5C8EBG8</accession>
<proteinExistence type="predicted"/>
<evidence type="ECO:0000256" key="1">
    <source>
        <dbReference type="ARBA" id="ARBA00004141"/>
    </source>
</evidence>
<organism evidence="7 8">
    <name type="scientific">Brachyspira aalborgi</name>
    <dbReference type="NCBI Taxonomy" id="29522"/>
    <lineage>
        <taxon>Bacteria</taxon>
        <taxon>Pseudomonadati</taxon>
        <taxon>Spirochaetota</taxon>
        <taxon>Spirochaetia</taxon>
        <taxon>Brachyspirales</taxon>
        <taxon>Brachyspiraceae</taxon>
        <taxon>Brachyspira</taxon>
    </lineage>
</organism>
<feature type="transmembrane region" description="Helical" evidence="5">
    <location>
        <begin position="262"/>
        <end position="281"/>
    </location>
</feature>
<dbReference type="AlphaFoldDB" id="A0A5C8EBG8"/>
<dbReference type="SUPFAM" id="SSF103481">
    <property type="entry name" value="Multidrug resistance efflux transporter EmrE"/>
    <property type="match status" value="2"/>
</dbReference>
<evidence type="ECO:0000313" key="8">
    <source>
        <dbReference type="Proteomes" id="UP000322814"/>
    </source>
</evidence>
<dbReference type="EMBL" id="SAYB01000007">
    <property type="protein sequence ID" value="TXJ35417.1"/>
    <property type="molecule type" value="Genomic_DNA"/>
</dbReference>
<evidence type="ECO:0000256" key="3">
    <source>
        <dbReference type="ARBA" id="ARBA00022989"/>
    </source>
</evidence>
<sequence length="283" mass="31578">MDDENNIKLAILSMILSALSFSVMQIIVKISGRNISLMEQVFARNFITLLLSFIVMIKNKERIFPHKNNIIAILSRAIFGYLGVVTFFYATNNMLLADASVLQRTSPFWATLFAFIISKEKILNIQCFALIIAIIGSIFIIKPQMNSSLTTSLIALSAAIFAGIAYAIIGSLKGKESNSLIIFYFSLISCLLSLIYFKSFVKPNLYDLIALMLIGIFAGLGQFFLTVSYKKAPVSTVSIFNYSGVIFSYIFSIFILNEVLDAYSIFGTILTVSAAIMVYFYRK</sequence>
<feature type="transmembrane region" description="Helical" evidence="5">
    <location>
        <begin position="40"/>
        <end position="57"/>
    </location>
</feature>
<dbReference type="Pfam" id="PF00892">
    <property type="entry name" value="EamA"/>
    <property type="match status" value="2"/>
</dbReference>
<feature type="domain" description="EamA" evidence="6">
    <location>
        <begin position="153"/>
        <end position="279"/>
    </location>
</feature>
<dbReference type="PANTHER" id="PTHR22911">
    <property type="entry name" value="ACYL-MALONYL CONDENSING ENZYME-RELATED"/>
    <property type="match status" value="1"/>
</dbReference>
<feature type="transmembrane region" description="Helical" evidence="5">
    <location>
        <begin position="122"/>
        <end position="141"/>
    </location>
</feature>
<reference evidence="7 8" key="1">
    <citation type="journal article" date="1992" name="Lakartidningen">
        <title>[Penicillin V and not amoxicillin is the first choice preparation in acute otitis].</title>
        <authorList>
            <person name="Kamme C."/>
            <person name="Lundgren K."/>
            <person name="Prellner K."/>
        </authorList>
    </citation>
    <scope>NUCLEOTIDE SEQUENCE [LARGE SCALE GENOMIC DNA]</scope>
    <source>
        <strain evidence="7 8">PC4580III</strain>
    </source>
</reference>
<comment type="caution">
    <text evidence="7">The sequence shown here is derived from an EMBL/GenBank/DDBJ whole genome shotgun (WGS) entry which is preliminary data.</text>
</comment>
<dbReference type="RefSeq" id="WP_147771534.1">
    <property type="nucleotide sequence ID" value="NZ_SAYB01000007.1"/>
</dbReference>
<protein>
    <submittedName>
        <fullName evidence="7">DMT family transporter</fullName>
    </submittedName>
</protein>
<keyword evidence="2 5" id="KW-0812">Transmembrane</keyword>
<feature type="transmembrane region" description="Helical" evidence="5">
    <location>
        <begin position="205"/>
        <end position="227"/>
    </location>
</feature>
<evidence type="ECO:0000313" key="7">
    <source>
        <dbReference type="EMBL" id="TXJ35417.1"/>
    </source>
</evidence>
<dbReference type="Proteomes" id="UP000322814">
    <property type="component" value="Unassembled WGS sequence"/>
</dbReference>
<feature type="transmembrane region" description="Helical" evidence="5">
    <location>
        <begin position="181"/>
        <end position="199"/>
    </location>
</feature>
<evidence type="ECO:0000256" key="2">
    <source>
        <dbReference type="ARBA" id="ARBA00022692"/>
    </source>
</evidence>
<feature type="transmembrane region" description="Helical" evidence="5">
    <location>
        <begin position="69"/>
        <end position="89"/>
    </location>
</feature>
<dbReference type="PANTHER" id="PTHR22911:SF6">
    <property type="entry name" value="SOLUTE CARRIER FAMILY 35 MEMBER G1"/>
    <property type="match status" value="1"/>
</dbReference>
<feature type="transmembrane region" description="Helical" evidence="5">
    <location>
        <begin position="7"/>
        <end position="28"/>
    </location>
</feature>